<dbReference type="GeneID" id="54582833"/>
<dbReference type="Proteomes" id="UP000800094">
    <property type="component" value="Unassembled WGS sequence"/>
</dbReference>
<sequence>MKDAVALTNLCFESREQLDLELDLLQGRAQDEAGQECCDAYLYMRPLRGDGTVLTLLEVYDSYENMRKVAEAQANPDVGKPAELTRYLPRGGYLQRPTPSSTPLKDQFIWVARMKAHPGQRSALIDAILEHAKFVEENEEEALSFLALESVEDGVSVVVFERYTNEEYLRNVHATSDSMARLRDKLRVLVDEKSSTGYAAVSGFVDKQEALV</sequence>
<dbReference type="Pfam" id="PF03992">
    <property type="entry name" value="ABM"/>
    <property type="match status" value="1"/>
</dbReference>
<dbReference type="AlphaFoldDB" id="A0A6A6IA56"/>
<evidence type="ECO:0000259" key="1">
    <source>
        <dbReference type="PROSITE" id="PS51725"/>
    </source>
</evidence>
<dbReference type="Gene3D" id="3.30.70.100">
    <property type="match status" value="1"/>
</dbReference>
<evidence type="ECO:0000313" key="2">
    <source>
        <dbReference type="EMBL" id="KAF2246938.1"/>
    </source>
</evidence>
<evidence type="ECO:0000313" key="3">
    <source>
        <dbReference type="Proteomes" id="UP000800094"/>
    </source>
</evidence>
<dbReference type="SUPFAM" id="SSF54909">
    <property type="entry name" value="Dimeric alpha+beta barrel"/>
    <property type="match status" value="1"/>
</dbReference>
<gene>
    <name evidence="2" type="ORF">BU26DRAFT_521317</name>
</gene>
<dbReference type="InterPro" id="IPR007138">
    <property type="entry name" value="ABM_dom"/>
</dbReference>
<organism evidence="2 3">
    <name type="scientific">Trematosphaeria pertusa</name>
    <dbReference type="NCBI Taxonomy" id="390896"/>
    <lineage>
        <taxon>Eukaryota</taxon>
        <taxon>Fungi</taxon>
        <taxon>Dikarya</taxon>
        <taxon>Ascomycota</taxon>
        <taxon>Pezizomycotina</taxon>
        <taxon>Dothideomycetes</taxon>
        <taxon>Pleosporomycetidae</taxon>
        <taxon>Pleosporales</taxon>
        <taxon>Massarineae</taxon>
        <taxon>Trematosphaeriaceae</taxon>
        <taxon>Trematosphaeria</taxon>
    </lineage>
</organism>
<keyword evidence="3" id="KW-1185">Reference proteome</keyword>
<dbReference type="PROSITE" id="PS51725">
    <property type="entry name" value="ABM"/>
    <property type="match status" value="1"/>
</dbReference>
<protein>
    <recommendedName>
        <fullName evidence="1">ABM domain-containing protein</fullName>
    </recommendedName>
</protein>
<feature type="domain" description="ABM" evidence="1">
    <location>
        <begin position="108"/>
        <end position="198"/>
    </location>
</feature>
<accession>A0A6A6IA56</accession>
<dbReference type="PANTHER" id="PTHR40624:SF1">
    <property type="entry name" value="BIOSYNTHESIS MONOOXYGENASE, PUTATIVE (AFU_ORTHOLOGUE AFUA_1G12025)-RELATED"/>
    <property type="match status" value="1"/>
</dbReference>
<dbReference type="RefSeq" id="XP_033681942.1">
    <property type="nucleotide sequence ID" value="XM_033829503.1"/>
</dbReference>
<dbReference type="PANTHER" id="PTHR40624">
    <property type="entry name" value="BIOSYNTHESIS MONOOXYGENASE, PUTATIVE (AFU_ORTHOLOGUE AFUA_1G12025)-RELATED"/>
    <property type="match status" value="1"/>
</dbReference>
<dbReference type="EMBL" id="ML987198">
    <property type="protein sequence ID" value="KAF2246938.1"/>
    <property type="molecule type" value="Genomic_DNA"/>
</dbReference>
<proteinExistence type="predicted"/>
<dbReference type="OrthoDB" id="3961862at2759"/>
<dbReference type="InterPro" id="IPR011008">
    <property type="entry name" value="Dimeric_a/b-barrel"/>
</dbReference>
<name>A0A6A6IA56_9PLEO</name>
<reference evidence="2" key="1">
    <citation type="journal article" date="2020" name="Stud. Mycol.">
        <title>101 Dothideomycetes genomes: a test case for predicting lifestyles and emergence of pathogens.</title>
        <authorList>
            <person name="Haridas S."/>
            <person name="Albert R."/>
            <person name="Binder M."/>
            <person name="Bloem J."/>
            <person name="Labutti K."/>
            <person name="Salamov A."/>
            <person name="Andreopoulos B."/>
            <person name="Baker S."/>
            <person name="Barry K."/>
            <person name="Bills G."/>
            <person name="Bluhm B."/>
            <person name="Cannon C."/>
            <person name="Castanera R."/>
            <person name="Culley D."/>
            <person name="Daum C."/>
            <person name="Ezra D."/>
            <person name="Gonzalez J."/>
            <person name="Henrissat B."/>
            <person name="Kuo A."/>
            <person name="Liang C."/>
            <person name="Lipzen A."/>
            <person name="Lutzoni F."/>
            <person name="Magnuson J."/>
            <person name="Mondo S."/>
            <person name="Nolan M."/>
            <person name="Ohm R."/>
            <person name="Pangilinan J."/>
            <person name="Park H.-J."/>
            <person name="Ramirez L."/>
            <person name="Alfaro M."/>
            <person name="Sun H."/>
            <person name="Tritt A."/>
            <person name="Yoshinaga Y."/>
            <person name="Zwiers L.-H."/>
            <person name="Turgeon B."/>
            <person name="Goodwin S."/>
            <person name="Spatafora J."/>
            <person name="Crous P."/>
            <person name="Grigoriev I."/>
        </authorList>
    </citation>
    <scope>NUCLEOTIDE SEQUENCE</scope>
    <source>
        <strain evidence="2">CBS 122368</strain>
    </source>
</reference>